<evidence type="ECO:0000313" key="2">
    <source>
        <dbReference type="Proteomes" id="UP001204851"/>
    </source>
</evidence>
<proteinExistence type="predicted"/>
<keyword evidence="2" id="KW-1185">Reference proteome</keyword>
<comment type="caution">
    <text evidence="1">The sequence shown here is derived from an EMBL/GenBank/DDBJ whole genome shotgun (WGS) entry which is preliminary data.</text>
</comment>
<reference evidence="1 2" key="1">
    <citation type="submission" date="2022-06" db="EMBL/GenBank/DDBJ databases">
        <title>Ideonella sp. NS12-5 Genome sequencing and assembly.</title>
        <authorList>
            <person name="Jung Y."/>
        </authorList>
    </citation>
    <scope>NUCLEOTIDE SEQUENCE [LARGE SCALE GENOMIC DNA]</scope>
    <source>
        <strain evidence="1 2">NS12-5</strain>
    </source>
</reference>
<dbReference type="Proteomes" id="UP001204851">
    <property type="component" value="Unassembled WGS sequence"/>
</dbReference>
<accession>A0ABT1BGS3</accession>
<gene>
    <name evidence="1" type="ORF">M0L44_00100</name>
</gene>
<dbReference type="RefSeq" id="WP_252767572.1">
    <property type="nucleotide sequence ID" value="NZ_JAMXMC010000001.1"/>
</dbReference>
<protein>
    <submittedName>
        <fullName evidence="1">Uncharacterized protein</fullName>
    </submittedName>
</protein>
<organism evidence="1 2">
    <name type="scientific">Ideonella oryzae</name>
    <dbReference type="NCBI Taxonomy" id="2937441"/>
    <lineage>
        <taxon>Bacteria</taxon>
        <taxon>Pseudomonadati</taxon>
        <taxon>Pseudomonadota</taxon>
        <taxon>Betaproteobacteria</taxon>
        <taxon>Burkholderiales</taxon>
        <taxon>Sphaerotilaceae</taxon>
        <taxon>Ideonella</taxon>
    </lineage>
</organism>
<dbReference type="EMBL" id="JAMXMC010000001">
    <property type="protein sequence ID" value="MCO5975124.1"/>
    <property type="molecule type" value="Genomic_DNA"/>
</dbReference>
<sequence length="78" mass="8063">MSGLIAAVISALISLLAGLWWQSVLADLRVRGDQIAGQAYLAGVMAAHTASAPARRDCLAPPCLDVATPPRAPAKEAR</sequence>
<evidence type="ECO:0000313" key="1">
    <source>
        <dbReference type="EMBL" id="MCO5975124.1"/>
    </source>
</evidence>
<name>A0ABT1BGS3_9BURK</name>